<keyword evidence="3" id="KW-1185">Reference proteome</keyword>
<reference evidence="2 3" key="1">
    <citation type="submission" date="2024-04" db="EMBL/GenBank/DDBJ databases">
        <title>genome sequences of Mucor flavus KT1a and Helicostylum pulchrum KT1b strains isolation_sourced from the surface of a dry-aged beef.</title>
        <authorList>
            <person name="Toyotome T."/>
            <person name="Hosono M."/>
            <person name="Torimaru M."/>
            <person name="Fukuda K."/>
            <person name="Mikami N."/>
        </authorList>
    </citation>
    <scope>NUCLEOTIDE SEQUENCE [LARGE SCALE GENOMIC DNA]</scope>
    <source>
        <strain evidence="2 3">KT1b</strain>
    </source>
</reference>
<evidence type="ECO:0000313" key="2">
    <source>
        <dbReference type="EMBL" id="GAA5798446.1"/>
    </source>
</evidence>
<evidence type="ECO:0000256" key="1">
    <source>
        <dbReference type="SAM" id="Phobius"/>
    </source>
</evidence>
<comment type="caution">
    <text evidence="2">The sequence shown here is derived from an EMBL/GenBank/DDBJ whole genome shotgun (WGS) entry which is preliminary data.</text>
</comment>
<gene>
    <name evidence="2" type="ORF">HPULCUR_003849</name>
</gene>
<protein>
    <submittedName>
        <fullName evidence="2">Uncharacterized protein</fullName>
    </submittedName>
</protein>
<proteinExistence type="predicted"/>
<name>A0ABP9XUR2_9FUNG</name>
<sequence length="354" mass="41906">MIFTLFLISVLWIFWICLYASFPFIIRANCRRNGPLPVPEILGETGLPDMIEYDHVQITDRFFFHREGDARIFETYLDRLQMWIRRNRFRPLVCLLGNRASLLFQQQTVKRLSQNILVELFSVDRETRLKELLRYMCYHLDEKNAVIVARSIMLIISTYFGIKIVADGPNEFEEAPMSILRALCSSRNLFVCGFMLRHLTTSDYADEIIARYDLNEHLSIDTSTEDTHVAYTGEERDLRWMFLGFNRQNREDCFRWDVSLSIARLNQRLQRRENGLQPATYASVNKSLCAGSNIMTNLILTWDTYVEFSSSFENVRRTYQISINAMEQDFITTVTDFRREYDTFRIIRRFIPVM</sequence>
<keyword evidence="1" id="KW-0812">Transmembrane</keyword>
<keyword evidence="1" id="KW-0472">Membrane</keyword>
<evidence type="ECO:0000313" key="3">
    <source>
        <dbReference type="Proteomes" id="UP001476247"/>
    </source>
</evidence>
<organism evidence="2 3">
    <name type="scientific">Helicostylum pulchrum</name>
    <dbReference type="NCBI Taxonomy" id="562976"/>
    <lineage>
        <taxon>Eukaryota</taxon>
        <taxon>Fungi</taxon>
        <taxon>Fungi incertae sedis</taxon>
        <taxon>Mucoromycota</taxon>
        <taxon>Mucoromycotina</taxon>
        <taxon>Mucoromycetes</taxon>
        <taxon>Mucorales</taxon>
        <taxon>Mucorineae</taxon>
        <taxon>Mucoraceae</taxon>
        <taxon>Helicostylum</taxon>
    </lineage>
</organism>
<dbReference type="Proteomes" id="UP001476247">
    <property type="component" value="Unassembled WGS sequence"/>
</dbReference>
<accession>A0ABP9XUR2</accession>
<keyword evidence="1" id="KW-1133">Transmembrane helix</keyword>
<feature type="transmembrane region" description="Helical" evidence="1">
    <location>
        <begin position="6"/>
        <end position="26"/>
    </location>
</feature>
<dbReference type="EMBL" id="BAABUJ010000010">
    <property type="protein sequence ID" value="GAA5798446.1"/>
    <property type="molecule type" value="Genomic_DNA"/>
</dbReference>